<evidence type="ECO:0000313" key="11">
    <source>
        <dbReference type="Proteomes" id="UP000014500"/>
    </source>
</evidence>
<dbReference type="Pfam" id="PF24101">
    <property type="entry name" value="WHD_GTF3C1"/>
    <property type="match status" value="1"/>
</dbReference>
<evidence type="ECO:0000256" key="2">
    <source>
        <dbReference type="ARBA" id="ARBA00022553"/>
    </source>
</evidence>
<dbReference type="PANTHER" id="PTHR15180">
    <property type="entry name" value="GENERAL TRANSCRIPTION FACTOR 3C POLYPEPTIDE 1"/>
    <property type="match status" value="1"/>
</dbReference>
<feature type="compositionally biased region" description="Basic and acidic residues" evidence="6">
    <location>
        <begin position="1034"/>
        <end position="1051"/>
    </location>
</feature>
<evidence type="ECO:0000313" key="10">
    <source>
        <dbReference type="EnsemblMetazoa" id="SMAR012064-PA"/>
    </source>
</evidence>
<sequence>MDYDFISACIDEIALEGLDGITIPSLWLRLEKRPKFAICIDEASKHFLWNRIALRRDIEFYELCEERKPLVLFDRYENVDLDVGIVTEPANLTEDIYPISIINESDVRGSCDTFHTRKNVTQEIREESTKLKLTLDEIMEKWNEKLVLVADQNNRRIALLGRYCDPSMELTDMQYVLLERIGRSRYHGEVTQGKMSLAVFKESPKSLHYQRKLLVAAKLVTKQIHYQRSCNGVMVCGSLFHLTRFYVEKKSKFLILLQLICKVLSERPNKSAPIDYLREALGLKEQSWKKILNKHLYQITRVIQIPLQEVKPNLPLEKYFLANGTPKTVRALQLLENIDVNKIGKEDDEDDEDEEDKTEIKELVKPWIPFLDRPFLNQTIEHLEQIGSDGASVRELSRSMNIPYLDSRMLMRNVARLKAVVPICKDVGKQKCTRFVPKKHIMQSELRQQICDEGLKMIKLNEKPVDEEVNSCKNLIEAKEGTSTDGNGRETPDYETDDTKSCGKQDKEMLIDVIKKMERPEFNFDNADVTYRKLKRLNIILQTVRQEKLINNTAFFRNAILAEETKEGVKSTIDRHTVRRLVKVLSEQRAINVFNTNLTCGEKLVKLQFICDKDVTEHSPIFKSAIEQAKVKKFFAPIPKKCKKMGKPKKNLDEEKKSDEILSKSTGKTTSTEVKFTRLRLLHEFLFYLIYEFEGKDYNDSSPLWEYKNDDTDISVHKIYKEENSFKRFIPPLPVYADWPKGWCLMSDAILRLPLRLFLKLINCPYKTAEMEPYLNDPIKQHYLVCHLEPDVRSVLFSGRRYIFSFSQNAELLARIGLLSFGPQQYKEKEQRFMYLHRTVAVIDTRLSEPSYSQITSDKEYKKLIFQLDSISDLDNFWHRTQEICLQTPLGCRTSLQTENVIVERVDSKAVMIAACASKNIDEIRDDGTIPGDGRGAGGFDTILYSHLQRNWFNLNKTSGKRLTKNEIDIVTDIETEKLVTAGCFYKYYLQQTGNENLRTSKRLSRLQDRNLSLKTKDKQLEIKVTLMTAQSRVERVRRQKRKRDDKSDTKKGKKLRKTIQKPMRTIRNKARIPKRRPYYDEKDKEALKRQPKKRVDWNATEDSFLLLCKVTSVLIAPNHYSQLVVASPFIRDLMLEHIPSSDDKTSRACQRRVMYMMRNPRTKYNVAVYVGEAQQDEDLMANVVHPNVPKTDEVSWENAFKKVLLLVLAKFKSTKKNYSSLQLPDSIEEFKNQFTLTSTDSLLSKKLLELEANNGVSLRFAVVYTLIMSAISSAVHKDKWAVHLYHLYSDYPDTLLRSVIIRLRNDQVIASKKSSSSRALRHRAQLSALPFQIHIAFENKLRTKYKPAVFEGARKFYFELTERHENGESYQITLAKGGFAAGLITLLAVDRIMLKIDDFDHLIQFEKDPLVDPPKKRQKCDEYFDSAKGTPSLTRKASRVHLYMKRQQIIDSPADSIQHSQDFLIVTPARVEITLKSSALVELESNEGCSSRKMMVPTVDHDYLTDSKCAESDLLICAPSSLVVDKILNSQLKLVTMKIFDDVWKQHFLYEQEEYFDFSNIYQFISAAKELGVTLSSIKDKFSKCTENNIKRYLDLMLSNGLVLRAGVNIVKYISMTNANMWILPKSTKQNRVEKLDKSTMSKRRKSCENDDGDLSNKFVPRPWKMPDGSLNVDMFDMMLRAVLCCIMVNPGIEFRDLVDQLLPTLQAVYALELIEILEEIKCITMIYMAKKKLTLFSTLNDCQKLDKTVGDPFKDKLSLDPNIECMLMLENFIEKL</sequence>
<evidence type="ECO:0000256" key="5">
    <source>
        <dbReference type="ARBA" id="ARBA00023242"/>
    </source>
</evidence>
<dbReference type="InterPro" id="IPR044210">
    <property type="entry name" value="Tfc3-like"/>
</dbReference>
<comment type="subcellular location">
    <subcellularLocation>
        <location evidence="1">Nucleus</location>
    </subcellularLocation>
</comment>
<evidence type="ECO:0000259" key="8">
    <source>
        <dbReference type="Pfam" id="PF23704"/>
    </source>
</evidence>
<evidence type="ECO:0000256" key="6">
    <source>
        <dbReference type="SAM" id="MobiDB-lite"/>
    </source>
</evidence>
<feature type="domain" description="General transcription factor 3C polypeptide 1 winged-helix" evidence="8">
    <location>
        <begin position="5"/>
        <end position="62"/>
    </location>
</feature>
<reference evidence="11" key="1">
    <citation type="submission" date="2011-05" db="EMBL/GenBank/DDBJ databases">
        <authorList>
            <person name="Richards S.R."/>
            <person name="Qu J."/>
            <person name="Jiang H."/>
            <person name="Jhangiani S.N."/>
            <person name="Agravi P."/>
            <person name="Goodspeed R."/>
            <person name="Gross S."/>
            <person name="Mandapat C."/>
            <person name="Jackson L."/>
            <person name="Mathew T."/>
            <person name="Pu L."/>
            <person name="Thornton R."/>
            <person name="Saada N."/>
            <person name="Wilczek-Boney K.B."/>
            <person name="Lee S."/>
            <person name="Kovar C."/>
            <person name="Wu Y."/>
            <person name="Scherer S.E."/>
            <person name="Worley K.C."/>
            <person name="Muzny D.M."/>
            <person name="Gibbs R."/>
        </authorList>
    </citation>
    <scope>NUCLEOTIDE SEQUENCE</scope>
    <source>
        <strain evidence="11">Brora</strain>
    </source>
</reference>
<dbReference type="GO" id="GO:0006384">
    <property type="term" value="P:transcription initiation at RNA polymerase III promoter"/>
    <property type="evidence" value="ECO:0007669"/>
    <property type="project" value="InterPro"/>
</dbReference>
<feature type="domain" description="B-block binding subunit of TFIIIC" evidence="7">
    <location>
        <begin position="172"/>
        <end position="247"/>
    </location>
</feature>
<dbReference type="CDD" id="cd16169">
    <property type="entry name" value="Tau138_eWH"/>
    <property type="match status" value="1"/>
</dbReference>
<dbReference type="EnsemblMetazoa" id="SMAR012064-RA">
    <property type="protein sequence ID" value="SMAR012064-PA"/>
    <property type="gene ID" value="SMAR012064"/>
</dbReference>
<dbReference type="InterPro" id="IPR056428">
    <property type="entry name" value="WH_GTF3C1"/>
</dbReference>
<dbReference type="OMA" id="TIIQDGI"/>
<dbReference type="GO" id="GO:0042791">
    <property type="term" value="P:5S class rRNA transcription by RNA polymerase III"/>
    <property type="evidence" value="ECO:0007669"/>
    <property type="project" value="TreeGrafter"/>
</dbReference>
<protein>
    <submittedName>
        <fullName evidence="10">Uncharacterized protein</fullName>
    </submittedName>
</protein>
<dbReference type="InterPro" id="IPR035625">
    <property type="entry name" value="Tfc3-like_eWH"/>
</dbReference>
<evidence type="ECO:0000256" key="1">
    <source>
        <dbReference type="ARBA" id="ARBA00004123"/>
    </source>
</evidence>
<dbReference type="EMBL" id="JH432114">
    <property type="status" value="NOT_ANNOTATED_CDS"/>
    <property type="molecule type" value="Genomic_DNA"/>
</dbReference>
<dbReference type="PhylomeDB" id="T1JE27"/>
<dbReference type="GO" id="GO:0005634">
    <property type="term" value="C:nucleus"/>
    <property type="evidence" value="ECO:0007669"/>
    <property type="project" value="UniProtKB-SubCell"/>
</dbReference>
<evidence type="ECO:0000259" key="7">
    <source>
        <dbReference type="Pfam" id="PF04182"/>
    </source>
</evidence>
<accession>T1JE27</accession>
<keyword evidence="3" id="KW-0238">DNA-binding</keyword>
<dbReference type="Pfam" id="PF23704">
    <property type="entry name" value="WHD_GTF3C1_N"/>
    <property type="match status" value="1"/>
</dbReference>
<evidence type="ECO:0000259" key="9">
    <source>
        <dbReference type="Pfam" id="PF24101"/>
    </source>
</evidence>
<dbReference type="HOGENOM" id="CLU_001556_0_0_1"/>
<feature type="domain" description="GTF3C1 extended winged-helix" evidence="9">
    <location>
        <begin position="529"/>
        <end position="632"/>
    </location>
</feature>
<proteinExistence type="predicted"/>
<keyword evidence="4" id="KW-0804">Transcription</keyword>
<keyword evidence="11" id="KW-1185">Reference proteome</keyword>
<evidence type="ECO:0000256" key="3">
    <source>
        <dbReference type="ARBA" id="ARBA00023125"/>
    </source>
</evidence>
<dbReference type="eggNOG" id="KOG4560">
    <property type="taxonomic scope" value="Eukaryota"/>
</dbReference>
<dbReference type="Pfam" id="PF04182">
    <property type="entry name" value="B-block_TFIIIC"/>
    <property type="match status" value="1"/>
</dbReference>
<dbReference type="STRING" id="126957.T1JE27"/>
<dbReference type="GO" id="GO:0000127">
    <property type="term" value="C:transcription factor TFIIIC complex"/>
    <property type="evidence" value="ECO:0007669"/>
    <property type="project" value="InterPro"/>
</dbReference>
<dbReference type="InterPro" id="IPR056467">
    <property type="entry name" value="eWH_GTF3C1"/>
</dbReference>
<name>T1JE27_STRMM</name>
<keyword evidence="2" id="KW-0597">Phosphoprotein</keyword>
<reference evidence="10" key="2">
    <citation type="submission" date="2015-02" db="UniProtKB">
        <authorList>
            <consortium name="EnsemblMetazoa"/>
        </authorList>
    </citation>
    <scope>IDENTIFICATION</scope>
</reference>
<evidence type="ECO:0000256" key="4">
    <source>
        <dbReference type="ARBA" id="ARBA00023163"/>
    </source>
</evidence>
<organism evidence="10 11">
    <name type="scientific">Strigamia maritima</name>
    <name type="common">European centipede</name>
    <name type="synonym">Geophilus maritimus</name>
    <dbReference type="NCBI Taxonomy" id="126957"/>
    <lineage>
        <taxon>Eukaryota</taxon>
        <taxon>Metazoa</taxon>
        <taxon>Ecdysozoa</taxon>
        <taxon>Arthropoda</taxon>
        <taxon>Myriapoda</taxon>
        <taxon>Chilopoda</taxon>
        <taxon>Pleurostigmophora</taxon>
        <taxon>Geophilomorpha</taxon>
        <taxon>Linotaeniidae</taxon>
        <taxon>Strigamia</taxon>
    </lineage>
</organism>
<feature type="region of interest" description="Disordered" evidence="6">
    <location>
        <begin position="1034"/>
        <end position="1058"/>
    </location>
</feature>
<dbReference type="PANTHER" id="PTHR15180:SF1">
    <property type="entry name" value="GENERAL TRANSCRIPTION FACTOR 3C POLYPEPTIDE 1"/>
    <property type="match status" value="1"/>
</dbReference>
<keyword evidence="5" id="KW-0539">Nucleus</keyword>
<dbReference type="GO" id="GO:0003677">
    <property type="term" value="F:DNA binding"/>
    <property type="evidence" value="ECO:0007669"/>
    <property type="project" value="UniProtKB-KW"/>
</dbReference>
<feature type="region of interest" description="Disordered" evidence="6">
    <location>
        <begin position="479"/>
        <end position="501"/>
    </location>
</feature>
<dbReference type="InterPro" id="IPR007309">
    <property type="entry name" value="TFIIIC_Bblock-bd"/>
</dbReference>
<dbReference type="Proteomes" id="UP000014500">
    <property type="component" value="Unassembled WGS sequence"/>
</dbReference>